<evidence type="ECO:0000256" key="6">
    <source>
        <dbReference type="ARBA" id="ARBA00022801"/>
    </source>
</evidence>
<dbReference type="SUPFAM" id="SSF51306">
    <property type="entry name" value="LexA/Signal peptidase"/>
    <property type="match status" value="1"/>
</dbReference>
<keyword evidence="6 8" id="KW-0378">Hydrolase</keyword>
<keyword evidence="5 8" id="KW-0645">Protease</keyword>
<dbReference type="PROSITE" id="PS00760">
    <property type="entry name" value="SPASE_I_2"/>
    <property type="match status" value="1"/>
</dbReference>
<evidence type="ECO:0000256" key="2">
    <source>
        <dbReference type="ARBA" id="ARBA00004401"/>
    </source>
</evidence>
<protein>
    <recommendedName>
        <fullName evidence="4 8">Signal peptidase I</fullName>
        <ecNumber evidence="4 8">3.4.21.89</ecNumber>
    </recommendedName>
</protein>
<dbReference type="GO" id="GO:0009003">
    <property type="term" value="F:signal peptidase activity"/>
    <property type="evidence" value="ECO:0007669"/>
    <property type="project" value="UniProtKB-EC"/>
</dbReference>
<gene>
    <name evidence="11" type="ORF">EFBL_3336</name>
</gene>
<dbReference type="EMBL" id="BDUF01000106">
    <property type="protein sequence ID" value="GAX91646.1"/>
    <property type="molecule type" value="Genomic_DNA"/>
</dbReference>
<dbReference type="InterPro" id="IPR019758">
    <property type="entry name" value="Pept_S26A_signal_pept_1_CS"/>
</dbReference>
<dbReference type="PANTHER" id="PTHR43390">
    <property type="entry name" value="SIGNAL PEPTIDASE I"/>
    <property type="match status" value="1"/>
</dbReference>
<dbReference type="CDD" id="cd06530">
    <property type="entry name" value="S26_SPase_I"/>
    <property type="match status" value="1"/>
</dbReference>
<organism evidence="11 12">
    <name type="scientific">Effusibacillus lacus</name>
    <dbReference type="NCBI Taxonomy" id="1348429"/>
    <lineage>
        <taxon>Bacteria</taxon>
        <taxon>Bacillati</taxon>
        <taxon>Bacillota</taxon>
        <taxon>Bacilli</taxon>
        <taxon>Bacillales</taxon>
        <taxon>Alicyclobacillaceae</taxon>
        <taxon>Effusibacillus</taxon>
    </lineage>
</organism>
<comment type="catalytic activity">
    <reaction evidence="1 8">
        <text>Cleavage of hydrophobic, N-terminal signal or leader sequences from secreted and periplasmic proteins.</text>
        <dbReference type="EC" id="3.4.21.89"/>
    </reaction>
</comment>
<keyword evidence="12" id="KW-1185">Reference proteome</keyword>
<comment type="similarity">
    <text evidence="3 9">Belongs to the peptidase S26 family.</text>
</comment>
<evidence type="ECO:0000256" key="9">
    <source>
        <dbReference type="RuleBase" id="RU362042"/>
    </source>
</evidence>
<dbReference type="GO" id="GO:0004252">
    <property type="term" value="F:serine-type endopeptidase activity"/>
    <property type="evidence" value="ECO:0007669"/>
    <property type="project" value="InterPro"/>
</dbReference>
<accession>A0A292YR37</accession>
<dbReference type="RefSeq" id="WP_231705864.1">
    <property type="nucleotide sequence ID" value="NZ_BDUF01000106.1"/>
</dbReference>
<dbReference type="Gene3D" id="2.10.109.10">
    <property type="entry name" value="Umud Fragment, subunit A"/>
    <property type="match status" value="1"/>
</dbReference>
<evidence type="ECO:0000256" key="3">
    <source>
        <dbReference type="ARBA" id="ARBA00009370"/>
    </source>
</evidence>
<evidence type="ECO:0000256" key="7">
    <source>
        <dbReference type="PIRSR" id="PIRSR600223-1"/>
    </source>
</evidence>
<keyword evidence="8" id="KW-0472">Membrane</keyword>
<evidence type="ECO:0000313" key="12">
    <source>
        <dbReference type="Proteomes" id="UP000217785"/>
    </source>
</evidence>
<comment type="subcellular location">
    <subcellularLocation>
        <location evidence="2">Cell membrane</location>
        <topology evidence="2">Single-pass type II membrane protein</topology>
    </subcellularLocation>
    <subcellularLocation>
        <location evidence="9">Membrane</location>
        <topology evidence="9">Single-pass type II membrane protein</topology>
    </subcellularLocation>
</comment>
<dbReference type="Proteomes" id="UP000217785">
    <property type="component" value="Unassembled WGS sequence"/>
</dbReference>
<keyword evidence="8" id="KW-0812">Transmembrane</keyword>
<reference evidence="12" key="1">
    <citation type="submission" date="2017-07" db="EMBL/GenBank/DDBJ databases">
        <title>Draft genome sequence of Effusibacillus lacus strain skLN1.</title>
        <authorList>
            <person name="Watanabe M."/>
            <person name="Kojima H."/>
            <person name="Fukui M."/>
        </authorList>
    </citation>
    <scope>NUCLEOTIDE SEQUENCE [LARGE SCALE GENOMIC DNA]</scope>
    <source>
        <strain evidence="12">skLN1</strain>
    </source>
</reference>
<dbReference type="NCBIfam" id="TIGR02227">
    <property type="entry name" value="sigpep_I_bact"/>
    <property type="match status" value="1"/>
</dbReference>
<dbReference type="InterPro" id="IPR000223">
    <property type="entry name" value="Pept_S26A_signal_pept_1"/>
</dbReference>
<dbReference type="InterPro" id="IPR036286">
    <property type="entry name" value="LexA/Signal_pep-like_sf"/>
</dbReference>
<dbReference type="InterPro" id="IPR019533">
    <property type="entry name" value="Peptidase_S26"/>
</dbReference>
<comment type="caution">
    <text evidence="11">The sequence shown here is derived from an EMBL/GenBank/DDBJ whole genome shotgun (WGS) entry which is preliminary data.</text>
</comment>
<feature type="domain" description="Peptidase S26" evidence="10">
    <location>
        <begin position="14"/>
        <end position="167"/>
    </location>
</feature>
<evidence type="ECO:0000256" key="4">
    <source>
        <dbReference type="ARBA" id="ARBA00013208"/>
    </source>
</evidence>
<dbReference type="Pfam" id="PF10502">
    <property type="entry name" value="Peptidase_S26"/>
    <property type="match status" value="1"/>
</dbReference>
<dbReference type="PROSITE" id="PS00501">
    <property type="entry name" value="SPASE_I_1"/>
    <property type="match status" value="1"/>
</dbReference>
<proteinExistence type="inferred from homology"/>
<dbReference type="GO" id="GO:0005886">
    <property type="term" value="C:plasma membrane"/>
    <property type="evidence" value="ECO:0007669"/>
    <property type="project" value="UniProtKB-SubCell"/>
</dbReference>
<dbReference type="AlphaFoldDB" id="A0A292YR37"/>
<evidence type="ECO:0000259" key="10">
    <source>
        <dbReference type="Pfam" id="PF10502"/>
    </source>
</evidence>
<dbReference type="GO" id="GO:0006465">
    <property type="term" value="P:signal peptide processing"/>
    <property type="evidence" value="ECO:0007669"/>
    <property type="project" value="InterPro"/>
</dbReference>
<dbReference type="InterPro" id="IPR019756">
    <property type="entry name" value="Pept_S26A_signal_pept_1_Ser-AS"/>
</dbReference>
<keyword evidence="8" id="KW-1133">Transmembrane helix</keyword>
<feature type="transmembrane region" description="Helical" evidence="8">
    <location>
        <begin position="12"/>
        <end position="32"/>
    </location>
</feature>
<dbReference type="InterPro" id="IPR019757">
    <property type="entry name" value="Pept_S26A_signal_pept_1_Lys-AS"/>
</dbReference>
<dbReference type="PANTHER" id="PTHR43390:SF1">
    <property type="entry name" value="CHLOROPLAST PROCESSING PEPTIDASE"/>
    <property type="match status" value="1"/>
</dbReference>
<dbReference type="PROSITE" id="PS00761">
    <property type="entry name" value="SPASE_I_3"/>
    <property type="match status" value="1"/>
</dbReference>
<evidence type="ECO:0000256" key="1">
    <source>
        <dbReference type="ARBA" id="ARBA00000677"/>
    </source>
</evidence>
<dbReference type="PRINTS" id="PR00727">
    <property type="entry name" value="LEADERPTASE"/>
</dbReference>
<feature type="active site" evidence="7">
    <location>
        <position position="42"/>
    </location>
</feature>
<dbReference type="EC" id="3.4.21.89" evidence="4 8"/>
<feature type="active site" evidence="7">
    <location>
        <position position="85"/>
    </location>
</feature>
<name>A0A292YR37_9BACL</name>
<sequence>MSKVQKDKSTTLGWLLDTALAISIVFIIYKFFALPVVIEGISMVPTLEHRERALVNRIIYQFGMPESGDIVVFKFPADPKMDFIKRVIGLPGDVIEIKNEQVVRNGVPLEEPYVMGTTNANFEKVIVPEGTIFVLGDNRNLSTDSRDQKIGFIELNDVVGRVDFVWWPLTKIRSL</sequence>
<evidence type="ECO:0000313" key="11">
    <source>
        <dbReference type="EMBL" id="GAX91646.1"/>
    </source>
</evidence>
<evidence type="ECO:0000256" key="8">
    <source>
        <dbReference type="RuleBase" id="RU003993"/>
    </source>
</evidence>
<evidence type="ECO:0000256" key="5">
    <source>
        <dbReference type="ARBA" id="ARBA00022670"/>
    </source>
</evidence>